<dbReference type="PROSITE" id="PS51192">
    <property type="entry name" value="HELICASE_ATP_BIND_1"/>
    <property type="match status" value="1"/>
</dbReference>
<dbReference type="EMBL" id="NKXS01007071">
    <property type="protein sequence ID" value="PIN00250.1"/>
    <property type="molecule type" value="Genomic_DNA"/>
</dbReference>
<dbReference type="GO" id="GO:0008270">
    <property type="term" value="F:zinc ion binding"/>
    <property type="evidence" value="ECO:0007669"/>
    <property type="project" value="UniProtKB-KW"/>
</dbReference>
<dbReference type="PROSITE" id="PS51194">
    <property type="entry name" value="HELICASE_CTER"/>
    <property type="match status" value="1"/>
</dbReference>
<dbReference type="GO" id="GO:0042393">
    <property type="term" value="F:histone binding"/>
    <property type="evidence" value="ECO:0007669"/>
    <property type="project" value="TreeGrafter"/>
</dbReference>
<feature type="compositionally biased region" description="Polar residues" evidence="13">
    <location>
        <begin position="197"/>
        <end position="208"/>
    </location>
</feature>
<feature type="region of interest" description="Disordered" evidence="13">
    <location>
        <begin position="26"/>
        <end position="67"/>
    </location>
</feature>
<dbReference type="InterPro" id="IPR000953">
    <property type="entry name" value="Chromo/chromo_shadow_dom"/>
</dbReference>
<comment type="caution">
    <text evidence="18">The sequence shown here is derived from an EMBL/GenBank/DDBJ whole genome shotgun (WGS) entry which is preliminary data.</text>
</comment>
<feature type="region of interest" description="Disordered" evidence="13">
    <location>
        <begin position="246"/>
        <end position="317"/>
    </location>
</feature>
<feature type="compositionally biased region" description="Polar residues" evidence="13">
    <location>
        <begin position="2159"/>
        <end position="2179"/>
    </location>
</feature>
<evidence type="ECO:0000259" key="16">
    <source>
        <dbReference type="PROSITE" id="PS51192"/>
    </source>
</evidence>
<evidence type="ECO:0000256" key="4">
    <source>
        <dbReference type="ARBA" id="ARBA00022737"/>
    </source>
</evidence>
<dbReference type="InterPro" id="IPR011011">
    <property type="entry name" value="Znf_FYVE_PHD"/>
</dbReference>
<feature type="region of interest" description="Disordered" evidence="13">
    <location>
        <begin position="434"/>
        <end position="468"/>
    </location>
</feature>
<dbReference type="SMART" id="SM00487">
    <property type="entry name" value="DEXDc"/>
    <property type="match status" value="1"/>
</dbReference>
<feature type="region of interest" description="Disordered" evidence="13">
    <location>
        <begin position="2003"/>
        <end position="2035"/>
    </location>
</feature>
<feature type="compositionally biased region" description="Polar residues" evidence="13">
    <location>
        <begin position="458"/>
        <end position="468"/>
    </location>
</feature>
<dbReference type="GO" id="GO:0005634">
    <property type="term" value="C:nucleus"/>
    <property type="evidence" value="ECO:0007669"/>
    <property type="project" value="UniProtKB-SubCell"/>
</dbReference>
<dbReference type="Gene3D" id="3.40.50.300">
    <property type="entry name" value="P-loop containing nucleotide triphosphate hydrolases"/>
    <property type="match status" value="1"/>
</dbReference>
<evidence type="ECO:0000256" key="2">
    <source>
        <dbReference type="ARBA" id="ARBA00007025"/>
    </source>
</evidence>
<keyword evidence="11" id="KW-0539">Nucleus</keyword>
<keyword evidence="3" id="KW-0479">Metal-binding</keyword>
<dbReference type="CDD" id="cd18793">
    <property type="entry name" value="SF2_C_SNF"/>
    <property type="match status" value="1"/>
</dbReference>
<dbReference type="Pfam" id="PF00176">
    <property type="entry name" value="SNF2-rel_dom"/>
    <property type="match status" value="1"/>
</dbReference>
<dbReference type="PROSITE" id="PS50013">
    <property type="entry name" value="CHROMO_2"/>
    <property type="match status" value="2"/>
</dbReference>
<reference evidence="19" key="1">
    <citation type="journal article" date="2018" name="Gigascience">
        <title>Genome assembly of the Pink Ipe (Handroanthus impetiginosus, Bignoniaceae), a highly valued, ecologically keystone Neotropical timber forest tree.</title>
        <authorList>
            <person name="Silva-Junior O.B."/>
            <person name="Grattapaglia D."/>
            <person name="Novaes E."/>
            <person name="Collevatti R.G."/>
        </authorList>
    </citation>
    <scope>NUCLEOTIDE SEQUENCE [LARGE SCALE GENOMIC DNA]</scope>
    <source>
        <strain evidence="19">cv. UFG-1</strain>
    </source>
</reference>
<evidence type="ECO:0000256" key="3">
    <source>
        <dbReference type="ARBA" id="ARBA00022723"/>
    </source>
</evidence>
<evidence type="ECO:0000256" key="5">
    <source>
        <dbReference type="ARBA" id="ARBA00022741"/>
    </source>
</evidence>
<dbReference type="GO" id="GO:0003682">
    <property type="term" value="F:chromatin binding"/>
    <property type="evidence" value="ECO:0007669"/>
    <property type="project" value="TreeGrafter"/>
</dbReference>
<dbReference type="InterPro" id="IPR038718">
    <property type="entry name" value="SNF2-like_sf"/>
</dbReference>
<keyword evidence="4" id="KW-0677">Repeat</keyword>
<dbReference type="InterPro" id="IPR013083">
    <property type="entry name" value="Znf_RING/FYVE/PHD"/>
</dbReference>
<feature type="compositionally biased region" description="Basic residues" evidence="13">
    <location>
        <begin position="2096"/>
        <end position="2111"/>
    </location>
</feature>
<evidence type="ECO:0000256" key="6">
    <source>
        <dbReference type="ARBA" id="ARBA00022771"/>
    </source>
</evidence>
<dbReference type="EC" id="3.6.4.12" evidence="18"/>
<dbReference type="InterPro" id="IPR009463">
    <property type="entry name" value="DUF1087"/>
</dbReference>
<accession>A0A2G9G5P9</accession>
<dbReference type="GO" id="GO:0005524">
    <property type="term" value="F:ATP binding"/>
    <property type="evidence" value="ECO:0007669"/>
    <property type="project" value="UniProtKB-KW"/>
</dbReference>
<dbReference type="GO" id="GO:0003677">
    <property type="term" value="F:DNA binding"/>
    <property type="evidence" value="ECO:0007669"/>
    <property type="project" value="TreeGrafter"/>
</dbReference>
<feature type="domain" description="PHD-type" evidence="15">
    <location>
        <begin position="78"/>
        <end position="125"/>
    </location>
</feature>
<evidence type="ECO:0000313" key="18">
    <source>
        <dbReference type="EMBL" id="PIN00250.1"/>
    </source>
</evidence>
<feature type="compositionally biased region" description="Basic and acidic residues" evidence="13">
    <location>
        <begin position="287"/>
        <end position="301"/>
    </location>
</feature>
<dbReference type="InterPro" id="IPR001965">
    <property type="entry name" value="Znf_PHD"/>
</dbReference>
<feature type="compositionally biased region" description="Pro residues" evidence="13">
    <location>
        <begin position="2076"/>
        <end position="2088"/>
    </location>
</feature>
<evidence type="ECO:0000256" key="7">
    <source>
        <dbReference type="ARBA" id="ARBA00022801"/>
    </source>
</evidence>
<evidence type="ECO:0000313" key="19">
    <source>
        <dbReference type="Proteomes" id="UP000231279"/>
    </source>
</evidence>
<dbReference type="GO" id="GO:0003678">
    <property type="term" value="F:DNA helicase activity"/>
    <property type="evidence" value="ECO:0007669"/>
    <property type="project" value="UniProtKB-EC"/>
</dbReference>
<dbReference type="SMART" id="SM00298">
    <property type="entry name" value="CHROMO"/>
    <property type="match status" value="2"/>
</dbReference>
<dbReference type="SMART" id="SM01147">
    <property type="entry name" value="DUF1087"/>
    <property type="match status" value="1"/>
</dbReference>
<keyword evidence="8" id="KW-0862">Zinc</keyword>
<feature type="region of interest" description="Disordered" evidence="13">
    <location>
        <begin position="1228"/>
        <end position="1265"/>
    </location>
</feature>
<dbReference type="PROSITE" id="PS01359">
    <property type="entry name" value="ZF_PHD_1"/>
    <property type="match status" value="1"/>
</dbReference>
<keyword evidence="10" id="KW-0175">Coiled coil</keyword>
<dbReference type="InterPro" id="IPR023780">
    <property type="entry name" value="Chromo_domain"/>
</dbReference>
<feature type="region of interest" description="Disordered" evidence="13">
    <location>
        <begin position="2076"/>
        <end position="2119"/>
    </location>
</feature>
<dbReference type="SUPFAM" id="SSF57903">
    <property type="entry name" value="FYVE/PHD zinc finger"/>
    <property type="match status" value="1"/>
</dbReference>
<dbReference type="InterPro" id="IPR016197">
    <property type="entry name" value="Chromo-like_dom_sf"/>
</dbReference>
<dbReference type="Pfam" id="PF00385">
    <property type="entry name" value="Chromo"/>
    <property type="match status" value="1"/>
</dbReference>
<gene>
    <name evidence="18" type="ORF">CDL12_27248</name>
</gene>
<feature type="domain" description="Helicase ATP-binding" evidence="16">
    <location>
        <begin position="752"/>
        <end position="930"/>
    </location>
</feature>
<dbReference type="SMART" id="SM00249">
    <property type="entry name" value="PHD"/>
    <property type="match status" value="1"/>
</dbReference>
<keyword evidence="6 12" id="KW-0863">Zinc-finger</keyword>
<evidence type="ECO:0000256" key="11">
    <source>
        <dbReference type="ARBA" id="ARBA00023242"/>
    </source>
</evidence>
<dbReference type="InterPro" id="IPR049730">
    <property type="entry name" value="SNF2/RAD54-like_C"/>
</dbReference>
<dbReference type="PANTHER" id="PTHR45623">
    <property type="entry name" value="CHROMODOMAIN-HELICASE-DNA-BINDING PROTEIN 3-RELATED-RELATED"/>
    <property type="match status" value="1"/>
</dbReference>
<feature type="domain" description="Helicase C-terminal" evidence="17">
    <location>
        <begin position="1060"/>
        <end position="1219"/>
    </location>
</feature>
<dbReference type="Pfam" id="PF06465">
    <property type="entry name" value="DUF1087"/>
    <property type="match status" value="1"/>
</dbReference>
<evidence type="ECO:0000259" key="17">
    <source>
        <dbReference type="PROSITE" id="PS51194"/>
    </source>
</evidence>
<feature type="compositionally biased region" description="Low complexity" evidence="13">
    <location>
        <begin position="2004"/>
        <end position="2019"/>
    </location>
</feature>
<feature type="region of interest" description="Disordered" evidence="13">
    <location>
        <begin position="1318"/>
        <end position="1348"/>
    </location>
</feature>
<comment type="similarity">
    <text evidence="2">Belongs to the SNF2/RAD54 helicase family.</text>
</comment>
<evidence type="ECO:0000256" key="9">
    <source>
        <dbReference type="ARBA" id="ARBA00022840"/>
    </source>
</evidence>
<dbReference type="InterPro" id="IPR014001">
    <property type="entry name" value="Helicase_ATP-bd"/>
</dbReference>
<dbReference type="Gene3D" id="2.40.50.40">
    <property type="match status" value="2"/>
</dbReference>
<feature type="compositionally biased region" description="Basic and acidic residues" evidence="13">
    <location>
        <begin position="53"/>
        <end position="62"/>
    </location>
</feature>
<evidence type="ECO:0000256" key="12">
    <source>
        <dbReference type="PROSITE-ProRule" id="PRU00146"/>
    </source>
</evidence>
<feature type="region of interest" description="Disordered" evidence="13">
    <location>
        <begin position="1398"/>
        <end position="1513"/>
    </location>
</feature>
<proteinExistence type="inferred from homology"/>
<keyword evidence="7 18" id="KW-0378">Hydrolase</keyword>
<feature type="compositionally biased region" description="Polar residues" evidence="13">
    <location>
        <begin position="2228"/>
        <end position="2241"/>
    </location>
</feature>
<dbReference type="InterPro" id="IPR019787">
    <property type="entry name" value="Znf_PHD-finger"/>
</dbReference>
<feature type="region of interest" description="Disordered" evidence="13">
    <location>
        <begin position="2157"/>
        <end position="2265"/>
    </location>
</feature>
<keyword evidence="5" id="KW-0547">Nucleotide-binding</keyword>
<name>A0A2G9G5P9_9LAMI</name>
<keyword evidence="19" id="KW-1185">Reference proteome</keyword>
<feature type="compositionally biased region" description="Basic and acidic residues" evidence="13">
    <location>
        <begin position="1236"/>
        <end position="1247"/>
    </location>
</feature>
<feature type="region of interest" description="Disordered" evidence="13">
    <location>
        <begin position="1525"/>
        <end position="1549"/>
    </location>
</feature>
<dbReference type="InterPro" id="IPR019786">
    <property type="entry name" value="Zinc_finger_PHD-type_CS"/>
</dbReference>
<feature type="compositionally biased region" description="Polar residues" evidence="13">
    <location>
        <begin position="1500"/>
        <end position="1511"/>
    </location>
</feature>
<keyword evidence="18" id="KW-0347">Helicase</keyword>
<dbReference type="OrthoDB" id="5857104at2759"/>
<dbReference type="Gene3D" id="3.30.40.10">
    <property type="entry name" value="Zinc/RING finger domain, C3HC4 (zinc finger)"/>
    <property type="match status" value="1"/>
</dbReference>
<dbReference type="Gene3D" id="1.10.10.60">
    <property type="entry name" value="Homeodomain-like"/>
    <property type="match status" value="1"/>
</dbReference>
<dbReference type="Pfam" id="PF00271">
    <property type="entry name" value="Helicase_C"/>
    <property type="match status" value="1"/>
</dbReference>
<dbReference type="SMART" id="SM00490">
    <property type="entry name" value="HELICc"/>
    <property type="match status" value="1"/>
</dbReference>
<dbReference type="Pfam" id="PF00628">
    <property type="entry name" value="PHD"/>
    <property type="match status" value="1"/>
</dbReference>
<feature type="domain" description="Chromo" evidence="14">
    <location>
        <begin position="646"/>
        <end position="708"/>
    </location>
</feature>
<dbReference type="Proteomes" id="UP000231279">
    <property type="component" value="Unassembled WGS sequence"/>
</dbReference>
<dbReference type="Gene3D" id="3.40.50.10810">
    <property type="entry name" value="Tandem AAA-ATPase domain"/>
    <property type="match status" value="1"/>
</dbReference>
<dbReference type="GO" id="GO:0000785">
    <property type="term" value="C:chromatin"/>
    <property type="evidence" value="ECO:0007669"/>
    <property type="project" value="TreeGrafter"/>
</dbReference>
<dbReference type="CDD" id="cd15532">
    <property type="entry name" value="PHD2_CHD_II"/>
    <property type="match status" value="1"/>
</dbReference>
<dbReference type="FunFam" id="3.40.50.300:FF:000607">
    <property type="entry name" value="chromodomain-helicase-DNA-binding protein 1-like isoform X1"/>
    <property type="match status" value="1"/>
</dbReference>
<keyword evidence="9" id="KW-0067">ATP-binding</keyword>
<comment type="subcellular location">
    <subcellularLocation>
        <location evidence="1">Nucleus</location>
    </subcellularLocation>
</comment>
<dbReference type="CDD" id="cd18660">
    <property type="entry name" value="CD1_tandem"/>
    <property type="match status" value="1"/>
</dbReference>
<feature type="compositionally biased region" description="Basic and acidic residues" evidence="13">
    <location>
        <begin position="1415"/>
        <end position="1449"/>
    </location>
</feature>
<evidence type="ECO:0000256" key="10">
    <source>
        <dbReference type="ARBA" id="ARBA00023054"/>
    </source>
</evidence>
<dbReference type="CDD" id="cd18659">
    <property type="entry name" value="CD2_tandem"/>
    <property type="match status" value="1"/>
</dbReference>
<feature type="domain" description="Chromo" evidence="14">
    <location>
        <begin position="571"/>
        <end position="632"/>
    </location>
</feature>
<feature type="compositionally biased region" description="Basic and acidic residues" evidence="13">
    <location>
        <begin position="31"/>
        <end position="46"/>
    </location>
</feature>
<dbReference type="SUPFAM" id="SSF52540">
    <property type="entry name" value="P-loop containing nucleoside triphosphate hydrolases"/>
    <property type="match status" value="2"/>
</dbReference>
<feature type="compositionally biased region" description="Polar residues" evidence="13">
    <location>
        <begin position="1325"/>
        <end position="1342"/>
    </location>
</feature>
<evidence type="ECO:0000259" key="14">
    <source>
        <dbReference type="PROSITE" id="PS50013"/>
    </source>
</evidence>
<evidence type="ECO:0000256" key="8">
    <source>
        <dbReference type="ARBA" id="ARBA00022833"/>
    </source>
</evidence>
<protein>
    <submittedName>
        <fullName evidence="18">Putative helicase</fullName>
        <ecNumber evidence="18">3.6.4.12</ecNumber>
    </submittedName>
</protein>
<dbReference type="PROSITE" id="PS50016">
    <property type="entry name" value="ZF_PHD_2"/>
    <property type="match status" value="1"/>
</dbReference>
<dbReference type="InterPro" id="IPR000330">
    <property type="entry name" value="SNF2_N"/>
</dbReference>
<organism evidence="18 19">
    <name type="scientific">Handroanthus impetiginosus</name>
    <dbReference type="NCBI Taxonomy" id="429701"/>
    <lineage>
        <taxon>Eukaryota</taxon>
        <taxon>Viridiplantae</taxon>
        <taxon>Streptophyta</taxon>
        <taxon>Embryophyta</taxon>
        <taxon>Tracheophyta</taxon>
        <taxon>Spermatophyta</taxon>
        <taxon>Magnoliopsida</taxon>
        <taxon>eudicotyledons</taxon>
        <taxon>Gunneridae</taxon>
        <taxon>Pentapetalae</taxon>
        <taxon>asterids</taxon>
        <taxon>lamiids</taxon>
        <taxon>Lamiales</taxon>
        <taxon>Bignoniaceae</taxon>
        <taxon>Crescentiina</taxon>
        <taxon>Tabebuia alliance</taxon>
        <taxon>Handroanthus</taxon>
    </lineage>
</organism>
<dbReference type="SUPFAM" id="SSF54160">
    <property type="entry name" value="Chromo domain-like"/>
    <property type="match status" value="2"/>
</dbReference>
<dbReference type="GO" id="GO:0016887">
    <property type="term" value="F:ATP hydrolysis activity"/>
    <property type="evidence" value="ECO:0007669"/>
    <property type="project" value="TreeGrafter"/>
</dbReference>
<feature type="compositionally biased region" description="Polar residues" evidence="13">
    <location>
        <begin position="1468"/>
        <end position="1477"/>
    </location>
</feature>
<dbReference type="GO" id="GO:0140658">
    <property type="term" value="F:ATP-dependent chromatin remodeler activity"/>
    <property type="evidence" value="ECO:0007669"/>
    <property type="project" value="TreeGrafter"/>
</dbReference>
<dbReference type="InterPro" id="IPR027417">
    <property type="entry name" value="P-loop_NTPase"/>
</dbReference>
<dbReference type="PANTHER" id="PTHR45623:SF28">
    <property type="entry name" value="PROTEIN CHROMATIN REMODELING 4"/>
    <property type="match status" value="1"/>
</dbReference>
<feature type="region of interest" description="Disordered" evidence="13">
    <location>
        <begin position="151"/>
        <end position="208"/>
    </location>
</feature>
<dbReference type="InterPro" id="IPR001650">
    <property type="entry name" value="Helicase_C-like"/>
</dbReference>
<sequence length="2265" mass="250508">MNVVAMKENDSENAMLNRNWVLKRKRRKISAGKDKSTDAGKIDKPVKFPSTSRSKDDVKEDDSLAQCSGKRKGNDGYYYECVVCELGGKLLCCDSCPRTYHLECLDPALKRIPTGKWECPNCCEQHASVERTDHLDSISKRARTKIIIRRSKTEMESSANDKGTQEFETPILGKRRYSDKGKSSLPRRSRTVEKLESSSNDVCGNDNCNPFQDGSVDASSSRIQAEKSDAPIKGFLSLSKKKKLDMVEESPEINPEASPERFSPGKEPVLALEASTPTARRRKRKAYSHDDKKMCKTEKGKSASATSRKGLPKVDAARLGASKSHGKNKNKMAGRDACSDKKEVGADMVDIVRKNKMVPEDAAHASLESRGALKITDEASRYEENATGNQQVVDRVVGCRVHGDNTDLGCNVVVNASDMPLADSLVSEDLINSRENPSCEKPLDGLGGGNSAEDHQETANCSGGRNVENNMNKDKLQVYRRSVAKECKEKNFMDSLRREIEGSSSVVLKNQNQDDNSCSNATETAKNVSGVEKTNIVLENYPNNDGSKDCQNPGTLKNCQTHASGDNGSTKEVEKDMKMNITPQRKSLESCTPVSYEFLVKWVGKSHIHDSWVTESELKVLAKRKLENYKAKYGTATMNLCKEQWKTPQRVIATRSSADGATEVYIKWTGLPYDECTWERVDEPAIAKSIHLVDLFFRFERQTLENYAAKADSMRRNGNFQQSEVISLTEQPKELVGGSLFPHQMEALNWLRKSWHKSRNVILADEMGLGKTVSACAFISSLYFEFKATLPCLVLVPLSTMPNWLSEFALWAPDLNVVEYHGNTRARAIIRQYEWHANNHNGGSNEKTSAFKFNVLLTTYEMVLCDSSYLRGVPWEVLVVDEGHRLKNSGSKLFGLLNTFSFQHRILLTGTPLQNNIGEMYNLLNFLQPASFPSLSSFEEKFNDLTTAEKVEELKKLVAPHMLRRLKKDAMQNIPPKIERVVPVELTSIQAEYYRAMLTKNYQILRNIGKGVPQQSMLNIVMQLRKVCNHPYLIPGTEPESGSVEFLHEMRIKASAKLTLLHSMLKMLHKEGHRVLIFSQMTKLLDILEDYLAIEFGHKTYERVDGSVSVADRQAAIARFNQDKSRFVFLLSTRSCGLGINLATADTVIIYDSDFNPHADIQAMNRAHRIGQSKRLLVYRLVVRASVEERILQLAKKKLMLDQLFVNKSGSQKEVEDILKWGTEELFSDSPSMAGKDSENQGNKDESVTETEPNSRRRTGGLGDVYKDKCADGSNKIVWDENAILKLLDRSSLHSGSPDNVESGLENDMLGSVKSLEWNDESTEEQAGTVSAPVGTNDTSEQSSEKKVDNLVGINEENEWDRLLRVRWEKYQIEEEAALGRGKRQRKAVSYREAYVAHPSEALNESGAEEEPEREPEPEREYTPAGRALKEKFARLRARQKERLLKRNVIEPSAPVQGPYRLPPIPQLPSSAVQDKNQMAIPTRPAEEKSPLPDLEDENPGQTAGPSSMPDSTLKLGRILKEKSSFPLDPPVISTGRQHPGVSEDNDQLPGTRASDAIRNNLLPVLGLCAPNAPNKMELMQRKVPRSYSRQFKQGLGLEFPLPVTGSSSGMLNEITGKGNEAISARYKFPDVLPGTSQLYAKSDAPDKYLPFTPHSLNILKGKGSAEHLGNSGATFSDFQEKMLLPKLPFDEKLLPRYSFPSANLPSTTPDFFPSLSLGSRAVSDTPHDLPMLPLFPNFRFRSDPPKYNQQEQVVPPAFGSIQIPSSFSSFPENHRKVLENIILRTGAGSSNLLKKKAKADIWSEDELDYLWIGVRRHGRGNWEAMLRDPRLKFSKFKTVEDLSASWEEEQIKILDGPGLPAPKPIIPPRPANTLLSGISDGMMARALHGTNYNGPLKFPTHITDMSLGLAGLPSSAAHLEPSDPPLPDFCADKFQAKFSRDLFAGTSERPLASLSIPTEPPFMLNSLGTSCLDSLGLQQRMKQRDATGLGILPSLNNIGSGEPASSNLPANYNNNQNLSKSKGKEVAASSSPKGTLPHWLREAVKPGKIREPDLPPTLSAIAQSVRVLYGEGSPKIPPFVVPGPPPPKPRDPLRVLKKKKKKRSSGRSKYPHTDVGSTSVARVPAPVLLPKPGAAASGFPWIESNLKVPPLDAEMRPLSSSVMPTPSKTSVAGSSSSPEVLELVAPCVAPGPSPCSPPDCIDRLIPGRNAVDQGGSDPQVSCGVEEQTGSGDSSKTQSDVRQLDGEETSSEETISDHPASSHEG</sequence>
<evidence type="ECO:0000259" key="15">
    <source>
        <dbReference type="PROSITE" id="PS50016"/>
    </source>
</evidence>
<evidence type="ECO:0000256" key="1">
    <source>
        <dbReference type="ARBA" id="ARBA00004123"/>
    </source>
</evidence>
<dbReference type="STRING" id="429701.A0A2G9G5P9"/>
<evidence type="ECO:0000256" key="13">
    <source>
        <dbReference type="SAM" id="MobiDB-lite"/>
    </source>
</evidence>